<comment type="similarity">
    <text evidence="1">Belongs to the RMI1 family.</text>
</comment>
<evidence type="ECO:0000256" key="1">
    <source>
        <dbReference type="ARBA" id="ARBA00006395"/>
    </source>
</evidence>
<dbReference type="GO" id="GO:0031422">
    <property type="term" value="C:RecQ family helicase-topoisomerase III complex"/>
    <property type="evidence" value="ECO:0007669"/>
    <property type="project" value="TreeGrafter"/>
</dbReference>
<dbReference type="Pfam" id="PF21000">
    <property type="entry name" value="RMI1_N_N"/>
    <property type="match status" value="1"/>
</dbReference>
<dbReference type="Proteomes" id="UP000800235">
    <property type="component" value="Unassembled WGS sequence"/>
</dbReference>
<name>A0A9P4NWX1_9PEZI</name>
<protein>
    <recommendedName>
        <fullName evidence="2">RecQ-mediated genome instability protein 1</fullName>
    </recommendedName>
</protein>
<dbReference type="OrthoDB" id="341511at2759"/>
<evidence type="ECO:0000259" key="4">
    <source>
        <dbReference type="Pfam" id="PF21000"/>
    </source>
</evidence>
<proteinExistence type="inferred from homology"/>
<dbReference type="EMBL" id="MU007019">
    <property type="protein sequence ID" value="KAF2433870.1"/>
    <property type="molecule type" value="Genomic_DNA"/>
</dbReference>
<dbReference type="InterPro" id="IPR013894">
    <property type="entry name" value="RMI1_OB"/>
</dbReference>
<evidence type="ECO:0000313" key="5">
    <source>
        <dbReference type="EMBL" id="KAF2433870.1"/>
    </source>
</evidence>
<dbReference type="GO" id="GO:0000724">
    <property type="term" value="P:double-strand break repair via homologous recombination"/>
    <property type="evidence" value="ECO:0007669"/>
    <property type="project" value="TreeGrafter"/>
</dbReference>
<dbReference type="Pfam" id="PF08585">
    <property type="entry name" value="RMI1_N_C"/>
    <property type="match status" value="1"/>
</dbReference>
<dbReference type="InterPro" id="IPR042470">
    <property type="entry name" value="RMI1_N_C_sf"/>
</dbReference>
<evidence type="ECO:0000313" key="6">
    <source>
        <dbReference type="Proteomes" id="UP000800235"/>
    </source>
</evidence>
<feature type="domain" description="RecQ mediated genome instability protein 1 OB-fold" evidence="3">
    <location>
        <begin position="67"/>
        <end position="213"/>
    </location>
</feature>
<dbReference type="InterPro" id="IPR049363">
    <property type="entry name" value="RMI1_N"/>
</dbReference>
<accession>A0A9P4NWX1</accession>
<sequence>MSSSNLASEILSHLQSKGLNPNPTWVTNFLSSQRPSVPLQALKQTAQIRLTHADITTSLQRSSKSVFPADIHNASVRERKVVGPIVVQVLDIEDIGRSKWSQLEALEAEERGETTKGREIIRVVPGEATESDNQAPVQSNGPHKLTLQDAQGTSVYGMEIVNVEGVGMSMNIGSKLVLKDVVVARGVLLLEPRCVVVLGGKIEELHKVWKEKRKETLKLGAQQIPPTSGPR</sequence>
<evidence type="ECO:0000259" key="3">
    <source>
        <dbReference type="Pfam" id="PF08585"/>
    </source>
</evidence>
<feature type="domain" description="RMI1 N-terminal" evidence="4">
    <location>
        <begin position="14"/>
        <end position="58"/>
    </location>
</feature>
<reference evidence="5" key="1">
    <citation type="journal article" date="2020" name="Stud. Mycol.">
        <title>101 Dothideomycetes genomes: a test case for predicting lifestyles and emergence of pathogens.</title>
        <authorList>
            <person name="Haridas S."/>
            <person name="Albert R."/>
            <person name="Binder M."/>
            <person name="Bloem J."/>
            <person name="Labutti K."/>
            <person name="Salamov A."/>
            <person name="Andreopoulos B."/>
            <person name="Baker S."/>
            <person name="Barry K."/>
            <person name="Bills G."/>
            <person name="Bluhm B."/>
            <person name="Cannon C."/>
            <person name="Castanera R."/>
            <person name="Culley D."/>
            <person name="Daum C."/>
            <person name="Ezra D."/>
            <person name="Gonzalez J."/>
            <person name="Henrissat B."/>
            <person name="Kuo A."/>
            <person name="Liang C."/>
            <person name="Lipzen A."/>
            <person name="Lutzoni F."/>
            <person name="Magnuson J."/>
            <person name="Mondo S."/>
            <person name="Nolan M."/>
            <person name="Ohm R."/>
            <person name="Pangilinan J."/>
            <person name="Park H.-J."/>
            <person name="Ramirez L."/>
            <person name="Alfaro M."/>
            <person name="Sun H."/>
            <person name="Tritt A."/>
            <person name="Yoshinaga Y."/>
            <person name="Zwiers L.-H."/>
            <person name="Turgeon B."/>
            <person name="Goodwin S."/>
            <person name="Spatafora J."/>
            <person name="Crous P."/>
            <person name="Grigoriev I."/>
        </authorList>
    </citation>
    <scope>NUCLEOTIDE SEQUENCE</scope>
    <source>
        <strain evidence="5">CBS 130266</strain>
    </source>
</reference>
<dbReference type="AlphaFoldDB" id="A0A9P4NWX1"/>
<gene>
    <name evidence="5" type="ORF">EJ08DRAFT_42128</name>
</gene>
<keyword evidence="6" id="KW-1185">Reference proteome</keyword>
<dbReference type="PANTHER" id="PTHR14790:SF15">
    <property type="entry name" value="RECQ-MEDIATED GENOME INSTABILITY PROTEIN 1"/>
    <property type="match status" value="1"/>
</dbReference>
<evidence type="ECO:0000256" key="2">
    <source>
        <dbReference type="ARBA" id="ARBA00018987"/>
    </source>
</evidence>
<dbReference type="Gene3D" id="2.40.50.770">
    <property type="entry name" value="RecQ-mediated genome instability protein Rmi1, C-terminal domain"/>
    <property type="match status" value="1"/>
</dbReference>
<dbReference type="SMART" id="SM01161">
    <property type="entry name" value="DUF1767"/>
    <property type="match status" value="1"/>
</dbReference>
<dbReference type="GO" id="GO:0000712">
    <property type="term" value="P:resolution of meiotic recombination intermediates"/>
    <property type="evidence" value="ECO:0007669"/>
    <property type="project" value="TreeGrafter"/>
</dbReference>
<dbReference type="GO" id="GO:0016604">
    <property type="term" value="C:nuclear body"/>
    <property type="evidence" value="ECO:0007669"/>
    <property type="project" value="TreeGrafter"/>
</dbReference>
<dbReference type="PANTHER" id="PTHR14790">
    <property type="entry name" value="RECQ-MEDIATED GENOME INSTABILITY PROTEIN 1 RMI1"/>
    <property type="match status" value="1"/>
</dbReference>
<organism evidence="5 6">
    <name type="scientific">Tothia fuscella</name>
    <dbReference type="NCBI Taxonomy" id="1048955"/>
    <lineage>
        <taxon>Eukaryota</taxon>
        <taxon>Fungi</taxon>
        <taxon>Dikarya</taxon>
        <taxon>Ascomycota</taxon>
        <taxon>Pezizomycotina</taxon>
        <taxon>Dothideomycetes</taxon>
        <taxon>Pleosporomycetidae</taxon>
        <taxon>Venturiales</taxon>
        <taxon>Cylindrosympodiaceae</taxon>
        <taxon>Tothia</taxon>
    </lineage>
</organism>
<comment type="caution">
    <text evidence="5">The sequence shown here is derived from an EMBL/GenBank/DDBJ whole genome shotgun (WGS) entry which is preliminary data.</text>
</comment>